<comment type="catalytic activity">
    <reaction evidence="11">
        <text>Couples ATP hydrolysis with the unwinding of duplex DNA by translocating in the 3'-5' direction.</text>
        <dbReference type="EC" id="5.6.2.4"/>
    </reaction>
</comment>
<keyword evidence="18" id="KW-1185">Reference proteome</keyword>
<evidence type="ECO:0000256" key="12">
    <source>
        <dbReference type="ARBA" id="ARBA00034808"/>
    </source>
</evidence>
<evidence type="ECO:0000256" key="13">
    <source>
        <dbReference type="ARBA" id="ARBA00048988"/>
    </source>
</evidence>
<dbReference type="Gene3D" id="3.40.50.300">
    <property type="entry name" value="P-loop containing nucleotide triphosphate hydrolases"/>
    <property type="match status" value="3"/>
</dbReference>
<comment type="catalytic activity">
    <reaction evidence="13">
        <text>ATP + H2O = ADP + phosphate + H(+)</text>
        <dbReference type="Rhea" id="RHEA:13065"/>
        <dbReference type="ChEBI" id="CHEBI:15377"/>
        <dbReference type="ChEBI" id="CHEBI:15378"/>
        <dbReference type="ChEBI" id="CHEBI:30616"/>
        <dbReference type="ChEBI" id="CHEBI:43474"/>
        <dbReference type="ChEBI" id="CHEBI:456216"/>
        <dbReference type="EC" id="5.6.2.4"/>
    </reaction>
</comment>
<dbReference type="InterPro" id="IPR014016">
    <property type="entry name" value="UvrD-like_ATP-bd"/>
</dbReference>
<sequence length="1050" mass="121966">MRNNSFTIYNASAGSGKTYTLVKQYLKTVLKSNFNNYFKYILAITFTNKAVAEMKNRILDALQEFSNKDIINYPSPLFTELASELNITPEKLQQKSTKVYNAIINNYAAFDVVTIDTFTHRIIRTFAFDLKIPQNFEVALDTEEILSQAVNNLIDKIGTDKELTNTLLNYTLQKTDDDKSWDISLDLNKTAKLLLNENDIYNLDLLKNKSLSDFDNLNKLITQKINSNETELQSTVSDLLDLFKHNGITKQAFSGGHLFNYFNNLKEKKYPKNFDAAWQKKLVNNEPLYSKKTESFMAEWVDSNQQHIADTFIKTKVLYYELSFLDNFKKHLIPLSVLNLIYKELELLKEDQNIVLISEFNRIIASEIKGQPAPFIYERIGERYQNYFIDEFQDTSIMQWENLIPLTENALINEAETNNQHSLLLVGDAKQSIYRWRGGKPEQFISLYEGNTPFYIKSNVKNLDTNYRSYSEVIAFNNEFFSYLANYFSNSTHQDLYQIGNQQKSNSKKGGYVNINFIDNLKSEEASSAYQLKTLETINEVLELGFEKKDICIITRKKADGISLADYLTENGIEITSSETLLLNKNEEINFIINLLHFLIQPNNKTHQIDILFFLYNHLQIREEEHSFYQKFISFSIDDFFINLCNDYKIIFNYEQTRTLPLYELIESIIRSFNLIETNSSNAYLQYFLDEVHTFSTRKTSGIIGFIEYWNQNNHKLSIVAPENNNAVTIMTIHKSKGLEFPVIIFPFADLDIYQEIEPKVWLPIKAEEYLGFDKAYIGFNKNTQNYSDAGLLLSQEKNTQLELDNTNLLYVALTRAKEQLYIISKKSIDNNGNVKENTYSGFFINYLKNKHYWNEEKKQYEFGQPIKLSKKTITQTSNQLPYISSSRKEHNLSIITKSGYLWDSEQEKAIERGNLIHHLLSKITYQHDIDYAFNECISEGVISSSQMDEIKPIITQLVTKSSASEYFTNKYGVYTEKEIITPNGSILIPDRIVYINKTAIIIDYKTGQPNQKHKDQINTYANALSSMGFYVDKKILIYLENNIEIKEVN</sequence>
<dbReference type="InterPro" id="IPR011604">
    <property type="entry name" value="PDDEXK-like_dom_sf"/>
</dbReference>
<feature type="domain" description="UvrD-like helicase C-terminal" evidence="16">
    <location>
        <begin position="482"/>
        <end position="738"/>
    </location>
</feature>
<protein>
    <recommendedName>
        <fullName evidence="12">DNA 3'-5' helicase</fullName>
        <ecNumber evidence="12">5.6.2.4</ecNumber>
    </recommendedName>
</protein>
<dbReference type="PANTHER" id="PTHR11070">
    <property type="entry name" value="UVRD / RECB / PCRA DNA HELICASE FAMILY MEMBER"/>
    <property type="match status" value="1"/>
</dbReference>
<evidence type="ECO:0000256" key="8">
    <source>
        <dbReference type="ARBA" id="ARBA00023125"/>
    </source>
</evidence>
<keyword evidence="7 14" id="KW-0067">ATP-binding</keyword>
<evidence type="ECO:0000256" key="4">
    <source>
        <dbReference type="ARBA" id="ARBA00022801"/>
    </source>
</evidence>
<evidence type="ECO:0000256" key="9">
    <source>
        <dbReference type="ARBA" id="ARBA00023204"/>
    </source>
</evidence>
<keyword evidence="6" id="KW-0269">Exonuclease</keyword>
<evidence type="ECO:0000259" key="15">
    <source>
        <dbReference type="PROSITE" id="PS51198"/>
    </source>
</evidence>
<dbReference type="RefSeq" id="WP_377717069.1">
    <property type="nucleotide sequence ID" value="NZ_JBHTJM010000011.1"/>
</dbReference>
<dbReference type="EMBL" id="JBHTJM010000011">
    <property type="protein sequence ID" value="MFD0965152.1"/>
    <property type="molecule type" value="Genomic_DNA"/>
</dbReference>
<dbReference type="Proteomes" id="UP001596997">
    <property type="component" value="Unassembled WGS sequence"/>
</dbReference>
<reference evidence="18" key="1">
    <citation type="journal article" date="2019" name="Int. J. Syst. Evol. Microbiol.">
        <title>The Global Catalogue of Microorganisms (GCM) 10K type strain sequencing project: providing services to taxonomists for standard genome sequencing and annotation.</title>
        <authorList>
            <consortium name="The Broad Institute Genomics Platform"/>
            <consortium name="The Broad Institute Genome Sequencing Center for Infectious Disease"/>
            <person name="Wu L."/>
            <person name="Ma J."/>
        </authorList>
    </citation>
    <scope>NUCLEOTIDE SEQUENCE [LARGE SCALE GENOMIC DNA]</scope>
    <source>
        <strain evidence="18">CCUG 62114</strain>
    </source>
</reference>
<dbReference type="Pfam" id="PF13361">
    <property type="entry name" value="UvrD_C"/>
    <property type="match status" value="2"/>
</dbReference>
<keyword evidence="5 14" id="KW-0347">Helicase</keyword>
<feature type="domain" description="UvrD-like helicase ATP-binding" evidence="15">
    <location>
        <begin position="1"/>
        <end position="470"/>
    </location>
</feature>
<accession>A0ABW3I677</accession>
<evidence type="ECO:0000256" key="1">
    <source>
        <dbReference type="ARBA" id="ARBA00022722"/>
    </source>
</evidence>
<keyword evidence="8" id="KW-0238">DNA-binding</keyword>
<keyword evidence="9" id="KW-0234">DNA repair</keyword>
<dbReference type="GO" id="GO:0008854">
    <property type="term" value="F:exodeoxyribonuclease V activity"/>
    <property type="evidence" value="ECO:0007669"/>
    <property type="project" value="UniProtKB-EC"/>
</dbReference>
<comment type="caution">
    <text evidence="17">The sequence shown here is derived from an EMBL/GenBank/DDBJ whole genome shotgun (WGS) entry which is preliminary data.</text>
</comment>
<name>A0ABW3I677_9FLAO</name>
<dbReference type="Pfam" id="PF00580">
    <property type="entry name" value="UvrD-helicase"/>
    <property type="match status" value="1"/>
</dbReference>
<dbReference type="Gene3D" id="3.90.320.10">
    <property type="match status" value="1"/>
</dbReference>
<dbReference type="InterPro" id="IPR000212">
    <property type="entry name" value="DNA_helicase_UvrD/REP"/>
</dbReference>
<feature type="binding site" evidence="14">
    <location>
        <begin position="11"/>
        <end position="18"/>
    </location>
    <ligand>
        <name>ATP</name>
        <dbReference type="ChEBI" id="CHEBI:30616"/>
    </ligand>
</feature>
<dbReference type="PROSITE" id="PS51198">
    <property type="entry name" value="UVRD_HELICASE_ATP_BIND"/>
    <property type="match status" value="1"/>
</dbReference>
<keyword evidence="10" id="KW-0413">Isomerase</keyword>
<evidence type="ECO:0000313" key="17">
    <source>
        <dbReference type="EMBL" id="MFD0965152.1"/>
    </source>
</evidence>
<dbReference type="SUPFAM" id="SSF52540">
    <property type="entry name" value="P-loop containing nucleoside triphosphate hydrolases"/>
    <property type="match status" value="1"/>
</dbReference>
<organism evidence="17 18">
    <name type="scientific">Pseudofulvibacter geojedonensis</name>
    <dbReference type="NCBI Taxonomy" id="1123758"/>
    <lineage>
        <taxon>Bacteria</taxon>
        <taxon>Pseudomonadati</taxon>
        <taxon>Bacteroidota</taxon>
        <taxon>Flavobacteriia</taxon>
        <taxon>Flavobacteriales</taxon>
        <taxon>Flavobacteriaceae</taxon>
        <taxon>Pseudofulvibacter</taxon>
    </lineage>
</organism>
<evidence type="ECO:0000313" key="18">
    <source>
        <dbReference type="Proteomes" id="UP001596997"/>
    </source>
</evidence>
<evidence type="ECO:0000256" key="3">
    <source>
        <dbReference type="ARBA" id="ARBA00022763"/>
    </source>
</evidence>
<keyword evidence="4 14" id="KW-0378">Hydrolase</keyword>
<gene>
    <name evidence="17" type="ORF">ACFQ1O_14130</name>
</gene>
<evidence type="ECO:0000256" key="11">
    <source>
        <dbReference type="ARBA" id="ARBA00034617"/>
    </source>
</evidence>
<evidence type="ECO:0000256" key="6">
    <source>
        <dbReference type="ARBA" id="ARBA00022839"/>
    </source>
</evidence>
<evidence type="ECO:0000256" key="14">
    <source>
        <dbReference type="PROSITE-ProRule" id="PRU00560"/>
    </source>
</evidence>
<evidence type="ECO:0000256" key="5">
    <source>
        <dbReference type="ARBA" id="ARBA00022806"/>
    </source>
</evidence>
<evidence type="ECO:0000256" key="2">
    <source>
        <dbReference type="ARBA" id="ARBA00022741"/>
    </source>
</evidence>
<evidence type="ECO:0000256" key="7">
    <source>
        <dbReference type="ARBA" id="ARBA00022840"/>
    </source>
</evidence>
<keyword evidence="2 14" id="KW-0547">Nucleotide-binding</keyword>
<evidence type="ECO:0000256" key="10">
    <source>
        <dbReference type="ARBA" id="ARBA00023235"/>
    </source>
</evidence>
<proteinExistence type="predicted"/>
<dbReference type="InterPro" id="IPR014017">
    <property type="entry name" value="DNA_helicase_UvrD-like_C"/>
</dbReference>
<dbReference type="PANTHER" id="PTHR11070:SF67">
    <property type="entry name" value="DNA 3'-5' HELICASE"/>
    <property type="match status" value="1"/>
</dbReference>
<keyword evidence="3" id="KW-0227">DNA damage</keyword>
<dbReference type="PROSITE" id="PS51217">
    <property type="entry name" value="UVRD_HELICASE_CTER"/>
    <property type="match status" value="1"/>
</dbReference>
<keyword evidence="1" id="KW-0540">Nuclease</keyword>
<evidence type="ECO:0000259" key="16">
    <source>
        <dbReference type="PROSITE" id="PS51217"/>
    </source>
</evidence>
<dbReference type="InterPro" id="IPR027417">
    <property type="entry name" value="P-loop_NTPase"/>
</dbReference>
<dbReference type="EC" id="5.6.2.4" evidence="12"/>
<dbReference type="Gene3D" id="1.10.3170.10">
    <property type="entry name" value="Recbcd, chain B, domain 2"/>
    <property type="match status" value="1"/>
</dbReference>